<evidence type="ECO:0000256" key="1">
    <source>
        <dbReference type="RuleBase" id="RU000487"/>
    </source>
</evidence>
<dbReference type="AlphaFoldDB" id="A0A9P0VYC7"/>
<dbReference type="SUPFAM" id="SSF53067">
    <property type="entry name" value="Actin-like ATPase domain"/>
    <property type="match status" value="2"/>
</dbReference>
<organism evidence="3 4">
    <name type="scientific">[Candida] railenensis</name>
    <dbReference type="NCBI Taxonomy" id="45579"/>
    <lineage>
        <taxon>Eukaryota</taxon>
        <taxon>Fungi</taxon>
        <taxon>Dikarya</taxon>
        <taxon>Ascomycota</taxon>
        <taxon>Saccharomycotina</taxon>
        <taxon>Pichiomycetes</taxon>
        <taxon>Debaryomycetaceae</taxon>
        <taxon>Kurtzmaniella</taxon>
    </lineage>
</organism>
<dbReference type="EMBL" id="CAKXYY010000008">
    <property type="protein sequence ID" value="CAH2352762.1"/>
    <property type="molecule type" value="Genomic_DNA"/>
</dbReference>
<protein>
    <submittedName>
        <fullName evidence="3">Actin-like protein Arp9p</fullName>
    </submittedName>
</protein>
<sequence length="524" mass="58104">MPLYREDNYLVVHPGSQNTLFSFGLQDSLSPPQYKIPSRVFQDPVTKAFRSTKEEPKPKAEPAKVEEPKIEEGQAKIEIQNGQTTAAQNGGSVEAQAPLTGSEKPWTEIYPIQKGKIVDLDAFNYLLKVILQSVITKNPIITINQIPLLIISSNLTWSRNTTESVTKYVLESLEFPAFNLVDLSTAATFGLGISTSSCVVNIGHENTQIMPVINYQSIKFAGKYLSDVGGKLIDEEISKNLPKLSESQIEALKKSGIYEVVLTGDESSFYSISDLQKSNVEDGINGSEDDDDFDVAKLVADSGPGNEAQAVTDHDDSKPNNELEKNFFVDPETNEKVWVGKERFQGAENLISLVANAIYKSISQIPNLEKRQECFDNLIFVGSTFKIPGFKRALLIRLITEYLVRAPTDTKNGGYNKDEENLSRVNAAILAYQQTGDSSADVEESNYISSQVPTSIKTVKLPDYFPEWKKPKEKGGSWEDVYFLGGEIYAKQIFGGNSNHNGEMFIDNDIYEEKGPSGIWDVTV</sequence>
<dbReference type="Gene3D" id="3.30.420.40">
    <property type="match status" value="2"/>
</dbReference>
<feature type="region of interest" description="Disordered" evidence="2">
    <location>
        <begin position="49"/>
        <end position="70"/>
    </location>
</feature>
<comment type="caution">
    <text evidence="3">The sequence shown here is derived from an EMBL/GenBank/DDBJ whole genome shotgun (WGS) entry which is preliminary data.</text>
</comment>
<comment type="similarity">
    <text evidence="1">Belongs to the actin family.</text>
</comment>
<dbReference type="PANTHER" id="PTHR11937">
    <property type="entry name" value="ACTIN"/>
    <property type="match status" value="1"/>
</dbReference>
<name>A0A9P0VYC7_9ASCO</name>
<reference evidence="3" key="1">
    <citation type="submission" date="2022-03" db="EMBL/GenBank/DDBJ databases">
        <authorList>
            <person name="Legras J.-L."/>
            <person name="Devillers H."/>
            <person name="Grondin C."/>
        </authorList>
    </citation>
    <scope>NUCLEOTIDE SEQUENCE</scope>
    <source>
        <strain evidence="3">CLIB 1423</strain>
    </source>
</reference>
<dbReference type="Pfam" id="PF00022">
    <property type="entry name" value="Actin"/>
    <property type="match status" value="1"/>
</dbReference>
<dbReference type="Proteomes" id="UP000837801">
    <property type="component" value="Unassembled WGS sequence"/>
</dbReference>
<dbReference type="InterPro" id="IPR004000">
    <property type="entry name" value="Actin"/>
</dbReference>
<evidence type="ECO:0000256" key="2">
    <source>
        <dbReference type="SAM" id="MobiDB-lite"/>
    </source>
</evidence>
<feature type="compositionally biased region" description="Basic and acidic residues" evidence="2">
    <location>
        <begin position="51"/>
        <end position="70"/>
    </location>
</feature>
<gene>
    <name evidence="3" type="ORF">CLIB1423_08S00518</name>
</gene>
<keyword evidence="4" id="KW-1185">Reference proteome</keyword>
<dbReference type="InterPro" id="IPR043129">
    <property type="entry name" value="ATPase_NBD"/>
</dbReference>
<dbReference type="SMART" id="SM00268">
    <property type="entry name" value="ACTIN"/>
    <property type="match status" value="1"/>
</dbReference>
<evidence type="ECO:0000313" key="4">
    <source>
        <dbReference type="Proteomes" id="UP000837801"/>
    </source>
</evidence>
<evidence type="ECO:0000313" key="3">
    <source>
        <dbReference type="EMBL" id="CAH2352762.1"/>
    </source>
</evidence>
<proteinExistence type="inferred from homology"/>
<dbReference type="OrthoDB" id="74201at2759"/>
<accession>A0A9P0VYC7</accession>
<dbReference type="Gene3D" id="3.90.640.60">
    <property type="match status" value="1"/>
</dbReference>